<keyword evidence="3" id="KW-0805">Transcription regulation</keyword>
<dbReference type="CDD" id="cd00211">
    <property type="entry name" value="PTS_IIA_fru"/>
    <property type="match status" value="1"/>
</dbReference>
<dbReference type="InterPro" id="IPR036634">
    <property type="entry name" value="PRD_sf"/>
</dbReference>
<dbReference type="InterPro" id="IPR036388">
    <property type="entry name" value="WH-like_DNA-bd_sf"/>
</dbReference>
<dbReference type="SUPFAM" id="SSF52794">
    <property type="entry name" value="PTS system IIB component-like"/>
    <property type="match status" value="1"/>
</dbReference>
<evidence type="ECO:0000256" key="3">
    <source>
        <dbReference type="ARBA" id="ARBA00023015"/>
    </source>
</evidence>
<reference evidence="9" key="1">
    <citation type="submission" date="2022-06" db="EMBL/GenBank/DDBJ databases">
        <authorList>
            <person name="Dietemann V."/>
            <person name="Ory F."/>
            <person name="Dainat B."/>
            <person name="Oberhansli S."/>
        </authorList>
    </citation>
    <scope>NUCLEOTIDE SEQUENCE</scope>
    <source>
        <strain evidence="9">Ena-SAMPLE-TAB-26-04-2022-14:26:32:270-5432</strain>
    </source>
</reference>
<dbReference type="SUPFAM" id="SSF55804">
    <property type="entry name" value="Phoshotransferase/anion transport protein"/>
    <property type="match status" value="1"/>
</dbReference>
<dbReference type="InterPro" id="IPR036095">
    <property type="entry name" value="PTS_EIIB-like_sf"/>
</dbReference>
<feature type="domain" description="PTS EIIB type-2" evidence="7">
    <location>
        <begin position="420"/>
        <end position="510"/>
    </location>
</feature>
<feature type="domain" description="PRD" evidence="8">
    <location>
        <begin position="204"/>
        <end position="309"/>
    </location>
</feature>
<evidence type="ECO:0000256" key="5">
    <source>
        <dbReference type="ARBA" id="ARBA00023163"/>
    </source>
</evidence>
<evidence type="ECO:0000313" key="9">
    <source>
        <dbReference type="EMBL" id="CAH8244661.1"/>
    </source>
</evidence>
<keyword evidence="5" id="KW-0804">Transcription</keyword>
<dbReference type="PANTHER" id="PTHR30185">
    <property type="entry name" value="CRYPTIC BETA-GLUCOSIDE BGL OPERON ANTITERMINATOR"/>
    <property type="match status" value="1"/>
</dbReference>
<dbReference type="InterPro" id="IPR013011">
    <property type="entry name" value="PTS_EIIB_2"/>
</dbReference>
<dbReference type="InterPro" id="IPR011608">
    <property type="entry name" value="PRD"/>
</dbReference>
<evidence type="ECO:0000256" key="4">
    <source>
        <dbReference type="ARBA" id="ARBA00023159"/>
    </source>
</evidence>
<evidence type="ECO:0000256" key="2">
    <source>
        <dbReference type="ARBA" id="ARBA00022737"/>
    </source>
</evidence>
<dbReference type="SUPFAM" id="SSF63520">
    <property type="entry name" value="PTS-regulatory domain, PRD"/>
    <property type="match status" value="2"/>
</dbReference>
<dbReference type="Pfam" id="PF05043">
    <property type="entry name" value="Mga"/>
    <property type="match status" value="1"/>
</dbReference>
<keyword evidence="10" id="KW-1185">Reference proteome</keyword>
<dbReference type="InterPro" id="IPR002178">
    <property type="entry name" value="PTS_EIIA_type-2_dom"/>
</dbReference>
<keyword evidence="2" id="KW-0677">Repeat</keyword>
<evidence type="ECO:0000259" key="6">
    <source>
        <dbReference type="PROSITE" id="PS51094"/>
    </source>
</evidence>
<feature type="domain" description="PRD" evidence="8">
    <location>
        <begin position="310"/>
        <end position="417"/>
    </location>
</feature>
<dbReference type="InterPro" id="IPR007737">
    <property type="entry name" value="Mga_HTH"/>
</dbReference>
<evidence type="ECO:0000259" key="8">
    <source>
        <dbReference type="PROSITE" id="PS51372"/>
    </source>
</evidence>
<dbReference type="Pfam" id="PF08220">
    <property type="entry name" value="HTH_DeoR"/>
    <property type="match status" value="1"/>
</dbReference>
<dbReference type="InterPro" id="IPR036390">
    <property type="entry name" value="WH_DNA-bd_sf"/>
</dbReference>
<dbReference type="Pfam" id="PF00874">
    <property type="entry name" value="PRD"/>
    <property type="match status" value="2"/>
</dbReference>
<dbReference type="Gene3D" id="1.10.10.10">
    <property type="entry name" value="Winged helix-like DNA-binding domain superfamily/Winged helix DNA-binding domain"/>
    <property type="match status" value="1"/>
</dbReference>
<sequence>MTEYDRQGTSMITSRQQRMLQLLMEARDYIPIQHWVDEFSISPRTVRHDLLQLEDWLARHGTVLERSRTCGVRLRLQPRQTELLVQKLAQPPDTVDAKERLALLLKRLLQQTSIHMGKLMDEYGISKNTLLVDLAECKRWLEERRLTLAKQRGILSVGGSEQRKRSAYLELLRAELTDDKLMRFVWDRQAERQDPYGALLWNSWFQVADARFLFDLVQRLEDLLQVQFTDAGYSTLTLHLLMAMERLKHKHAIEMESGLLQELQAHPAYRLIQLRIRPEIERHFGVALPDAEIGYITQHVLGAQKQQLPEQEELFHALAQRIIERTEEMLESPLQLTEQLVQGLAIHLKPAVYRARFGLQSNNPLLPQLEEQYGALLASLERIVNEEVAGLSVTFDRDEIGYIMLHIGSGLTPNVTYSPKRVAIVCGSGLGTSAIIERRLSVLFPQVEIAGTYSYKDSLKLRLQDADAVLTTMDIGHPLPLPWMKVSPLLTEPEQKRIAAFLGVQPAPDTVAAAAIQTVNDVLRIVERHADIRHRGELLEELLALFQGGPLHRQEEDCRLSRLLPSSAIRLQLDPADWEAAIRIGNGLLSAHGWTDAAYEERLLAMIRSQKHHFIFHEGIAFPHAYLPDHVRQTGFSLVTFKEPIPFGPAGHPVWLVITLAAVDKEKHIAALSTLLEALNEASFLGALRTASDPDKLWRLLKQKEDLCEK</sequence>
<dbReference type="Gene3D" id="1.10.1790.10">
    <property type="entry name" value="PRD domain"/>
    <property type="match status" value="2"/>
</dbReference>
<name>A0ABM9FZK2_9BACL</name>
<feature type="domain" description="PTS EIIA type-2" evidence="6">
    <location>
        <begin position="562"/>
        <end position="704"/>
    </location>
</feature>
<dbReference type="InterPro" id="IPR050661">
    <property type="entry name" value="BglG_antiterminators"/>
</dbReference>
<dbReference type="Gene3D" id="3.40.50.2300">
    <property type="match status" value="1"/>
</dbReference>
<dbReference type="CDD" id="cd05568">
    <property type="entry name" value="PTS_IIB_bgl_like"/>
    <property type="match status" value="1"/>
</dbReference>
<dbReference type="Pfam" id="PF00359">
    <property type="entry name" value="PTS_EIIA_2"/>
    <property type="match status" value="1"/>
</dbReference>
<gene>
    <name evidence="9" type="ORF">WJ0W_001891</name>
</gene>
<dbReference type="InterPro" id="IPR016152">
    <property type="entry name" value="PTrfase/Anion_transptr"/>
</dbReference>
<proteinExistence type="predicted"/>
<dbReference type="PROSITE" id="PS51094">
    <property type="entry name" value="PTS_EIIA_TYPE_2"/>
    <property type="match status" value="1"/>
</dbReference>
<dbReference type="Proteomes" id="UP001154322">
    <property type="component" value="Unassembled WGS sequence"/>
</dbReference>
<evidence type="ECO:0000256" key="1">
    <source>
        <dbReference type="ARBA" id="ARBA00022679"/>
    </source>
</evidence>
<keyword evidence="1" id="KW-0808">Transferase</keyword>
<keyword evidence="4" id="KW-0010">Activator</keyword>
<dbReference type="EMBL" id="CALYLO010000002">
    <property type="protein sequence ID" value="CAH8244661.1"/>
    <property type="molecule type" value="Genomic_DNA"/>
</dbReference>
<accession>A0ABM9FZK2</accession>
<dbReference type="Gene3D" id="3.40.930.10">
    <property type="entry name" value="Mannitol-specific EII, Chain A"/>
    <property type="match status" value="1"/>
</dbReference>
<dbReference type="PROSITE" id="PS51372">
    <property type="entry name" value="PRD_2"/>
    <property type="match status" value="2"/>
</dbReference>
<evidence type="ECO:0000313" key="10">
    <source>
        <dbReference type="Proteomes" id="UP001154322"/>
    </source>
</evidence>
<evidence type="ECO:0000259" key="7">
    <source>
        <dbReference type="PROSITE" id="PS51099"/>
    </source>
</evidence>
<dbReference type="PANTHER" id="PTHR30185:SF18">
    <property type="entry name" value="TRANSCRIPTIONAL REGULATOR MTLR"/>
    <property type="match status" value="1"/>
</dbReference>
<dbReference type="PROSITE" id="PS51099">
    <property type="entry name" value="PTS_EIIB_TYPE_2"/>
    <property type="match status" value="1"/>
</dbReference>
<organism evidence="9 10">
    <name type="scientific">Paenibacillus melissococcoides</name>
    <dbReference type="NCBI Taxonomy" id="2912268"/>
    <lineage>
        <taxon>Bacteria</taxon>
        <taxon>Bacillati</taxon>
        <taxon>Bacillota</taxon>
        <taxon>Bacilli</taxon>
        <taxon>Bacillales</taxon>
        <taxon>Paenibacillaceae</taxon>
        <taxon>Paenibacillus</taxon>
    </lineage>
</organism>
<comment type="caution">
    <text evidence="9">The sequence shown here is derived from an EMBL/GenBank/DDBJ whole genome shotgun (WGS) entry which is preliminary data.</text>
</comment>
<dbReference type="SUPFAM" id="SSF46785">
    <property type="entry name" value="Winged helix' DNA-binding domain"/>
    <property type="match status" value="1"/>
</dbReference>
<dbReference type="InterPro" id="IPR001034">
    <property type="entry name" value="DeoR_HTH"/>
</dbReference>
<protein>
    <submittedName>
        <fullName evidence="9">PRD domain-containing protein</fullName>
    </submittedName>
</protein>